<evidence type="ECO:0000256" key="2">
    <source>
        <dbReference type="ARBA" id="ARBA00023002"/>
    </source>
</evidence>
<organism evidence="3 4">
    <name type="scientific">Streptomyces hokutonensis</name>
    <dbReference type="NCBI Taxonomy" id="1306990"/>
    <lineage>
        <taxon>Bacteria</taxon>
        <taxon>Bacillati</taxon>
        <taxon>Actinomycetota</taxon>
        <taxon>Actinomycetes</taxon>
        <taxon>Kitasatosporales</taxon>
        <taxon>Streptomycetaceae</taxon>
        <taxon>Streptomyces</taxon>
    </lineage>
</organism>
<dbReference type="PROSITE" id="PS00061">
    <property type="entry name" value="ADH_SHORT"/>
    <property type="match status" value="1"/>
</dbReference>
<dbReference type="PRINTS" id="PR00081">
    <property type="entry name" value="GDHRDH"/>
</dbReference>
<reference evidence="3 4" key="1">
    <citation type="submission" date="2024-10" db="EMBL/GenBank/DDBJ databases">
        <title>The Natural Products Discovery Center: Release of the First 8490 Sequenced Strains for Exploring Actinobacteria Biosynthetic Diversity.</title>
        <authorList>
            <person name="Kalkreuter E."/>
            <person name="Kautsar S.A."/>
            <person name="Yang D."/>
            <person name="Bader C.D."/>
            <person name="Teijaro C.N."/>
            <person name="Fluegel L."/>
            <person name="Davis C.M."/>
            <person name="Simpson J.R."/>
            <person name="Lauterbach L."/>
            <person name="Steele A.D."/>
            <person name="Gui C."/>
            <person name="Meng S."/>
            <person name="Li G."/>
            <person name="Viehrig K."/>
            <person name="Ye F."/>
            <person name="Su P."/>
            <person name="Kiefer A.F."/>
            <person name="Nichols A."/>
            <person name="Cepeda A.J."/>
            <person name="Yan W."/>
            <person name="Fan B."/>
            <person name="Jiang Y."/>
            <person name="Adhikari A."/>
            <person name="Zheng C.-J."/>
            <person name="Schuster L."/>
            <person name="Cowan T.M."/>
            <person name="Smanski M.J."/>
            <person name="Chevrette M.G."/>
            <person name="De Carvalho L.P.S."/>
            <person name="Shen B."/>
        </authorList>
    </citation>
    <scope>NUCLEOTIDE SEQUENCE [LARGE SCALE GENOMIC DNA]</scope>
    <source>
        <strain evidence="3 4">NPDC006488</strain>
    </source>
</reference>
<proteinExistence type="inferred from homology"/>
<evidence type="ECO:0000313" key="4">
    <source>
        <dbReference type="Proteomes" id="UP001601303"/>
    </source>
</evidence>
<keyword evidence="4" id="KW-1185">Reference proteome</keyword>
<dbReference type="Proteomes" id="UP001601303">
    <property type="component" value="Unassembled WGS sequence"/>
</dbReference>
<sequence length="255" mass="26365">MSSSAELSGRVAVVTGASSGIGEQIARTFAARGASVALLARRVGRLEAIVKDITASGGTAASYPVDLTDAAATTAVAGEIARELGDAGIVVSNAGIMLPTPLGDLNPPDWSRQVELNIGAVNNTLIAFTAQLVRSAAATGVADLVNTASFAGRSVFPTFSVYAASKAYVIHLGNNLRAELGPKNVRVTTIQPGIVGTELQSHIADENVRTRLAATRDTIEWLIPQDIADVVAYAVGLPARVNLPEITVLPTRQTV</sequence>
<dbReference type="InterPro" id="IPR020904">
    <property type="entry name" value="Sc_DH/Rdtase_CS"/>
</dbReference>
<protein>
    <submittedName>
        <fullName evidence="3">SDR family oxidoreductase</fullName>
        <ecNumber evidence="3">1.-.-.-</ecNumber>
    </submittedName>
</protein>
<dbReference type="Gene3D" id="3.40.50.720">
    <property type="entry name" value="NAD(P)-binding Rossmann-like Domain"/>
    <property type="match status" value="1"/>
</dbReference>
<accession>A0ABW6M6B7</accession>
<dbReference type="PANTHER" id="PTHR44196">
    <property type="entry name" value="DEHYDROGENASE/REDUCTASE SDR FAMILY MEMBER 7B"/>
    <property type="match status" value="1"/>
</dbReference>
<comment type="caution">
    <text evidence="3">The sequence shown here is derived from an EMBL/GenBank/DDBJ whole genome shotgun (WGS) entry which is preliminary data.</text>
</comment>
<name>A0ABW6M6B7_9ACTN</name>
<dbReference type="PANTHER" id="PTHR44196:SF1">
    <property type="entry name" value="DEHYDROGENASE_REDUCTASE SDR FAMILY MEMBER 7B"/>
    <property type="match status" value="1"/>
</dbReference>
<evidence type="ECO:0000256" key="1">
    <source>
        <dbReference type="ARBA" id="ARBA00006484"/>
    </source>
</evidence>
<dbReference type="InterPro" id="IPR002347">
    <property type="entry name" value="SDR_fam"/>
</dbReference>
<dbReference type="Pfam" id="PF00106">
    <property type="entry name" value="adh_short"/>
    <property type="match status" value="1"/>
</dbReference>
<evidence type="ECO:0000313" key="3">
    <source>
        <dbReference type="EMBL" id="MFE9601698.1"/>
    </source>
</evidence>
<dbReference type="InterPro" id="IPR036291">
    <property type="entry name" value="NAD(P)-bd_dom_sf"/>
</dbReference>
<dbReference type="RefSeq" id="WP_388109124.1">
    <property type="nucleotide sequence ID" value="NZ_JBIAHM010000008.1"/>
</dbReference>
<dbReference type="EMBL" id="JBIAHM010000008">
    <property type="protein sequence ID" value="MFE9601698.1"/>
    <property type="molecule type" value="Genomic_DNA"/>
</dbReference>
<comment type="similarity">
    <text evidence="1">Belongs to the short-chain dehydrogenases/reductases (SDR) family.</text>
</comment>
<dbReference type="EC" id="1.-.-.-" evidence="3"/>
<dbReference type="SUPFAM" id="SSF51735">
    <property type="entry name" value="NAD(P)-binding Rossmann-fold domains"/>
    <property type="match status" value="1"/>
</dbReference>
<dbReference type="GO" id="GO:0016491">
    <property type="term" value="F:oxidoreductase activity"/>
    <property type="evidence" value="ECO:0007669"/>
    <property type="project" value="UniProtKB-KW"/>
</dbReference>
<gene>
    <name evidence="3" type="ORF">ACFYNQ_24420</name>
</gene>
<keyword evidence="2 3" id="KW-0560">Oxidoreductase</keyword>